<protein>
    <recommendedName>
        <fullName evidence="5">DYW domain-containing protein</fullName>
    </recommendedName>
</protein>
<dbReference type="Gene3D" id="1.25.40.10">
    <property type="entry name" value="Tetratricopeptide repeat domain"/>
    <property type="match status" value="7"/>
</dbReference>
<sequence>MFRNWKWRQKKHGVSSMFSPENIVSSTRRRQSFSADPTFSSLADASASRSNSFPAFAFSHNQTQIHHQKTEIPHERPGFDISQKYDLLIEKYRSCCSSYESKRFHSEIIKNGFVEDLFMGNTLINAYAKNNDILAAHNVFDEMPDRNFVTWACLIAGYAHNEMPRDAFAAFRRMLSDGFIPNHYAIGSALRACQRLGPDNDGLKHGTQIHGLVSKTHYAFDVVVSNVLISMYGSCVVGPAGRDHARRVFDGISNKNTVSYNSIISVYSQRGDVDSVFRLFSNMQNESLVFSFKPSEYTYGSLITTASELSNAYNGSLLLKQLLAKIEMSGFVTDLYVGSALVSSFAKFGDIDAAKVIFQKMGARNAVSLNGLMVGLVKLKRGDEAVEVFLETRNFVRLNSDSYVLLLSAFGEFSCLEKGKRKGKEVHGYLIRTGMSDSSISIGNGLINMYSKCRSIENARSIFNLMIDKDSVTWSSMISGLDQNEFFEDALMNFLEMKRIGQMPSNFTLISALSSCSSLCWIKMGEQTHCHSVKSGLDWDVSVSNTLLSLYADTGRIAECRKLFGLMHDHDRISWNSILRAFNSESETSIIEAAEYFIEMMRAGLSPNSVTFINILSVAASLSSIGLTRQIHGLALKYHGTMDDNGVKNSVLTSYGKCGEINDCEAIFSRMGEKDEVSWNSMISGYIKSERLVEAMDLVWQMLQNGQRLDNFTFATVLSACASVATLEHGMEVHACAAKARLISDVVIGSALVDMYGKCGRIDYASTFFELMPVKNVYSWNSMISGYARHGDGHRALKIFERMKLESQKPDYVTFVGVLSACSHVGLVNQGYEHFESMSKVYKLAPKIEHYSCMVDLLGRAGEWCKLEEFINSMKIEPNVLIWRTVLSACGRSNGRVLELGKRAGKMVMELEPQNAVNYVLLANMYASGEKWENVAEARRAMKNAAGKKDAGCSWVTMKDGIHVFVSGDKSHYDTDKIYEKLGELYGKMKGMGYVAQVKYALYDVEMENKEEVLSYHSEKLAVAFVLTRESEMPIRIMKNLRVCGDCHEVFKYVSEIVGRRIVLRDSNRFHHFEGGECSCNDYW</sequence>
<reference evidence="7" key="1">
    <citation type="journal article" date="2024" name="IScience">
        <title>Strigolactones Initiate the Formation of Haustorium-like Structures in Castilleja.</title>
        <authorList>
            <person name="Buerger M."/>
            <person name="Peterson D."/>
            <person name="Chory J."/>
        </authorList>
    </citation>
    <scope>NUCLEOTIDE SEQUENCE [LARGE SCALE GENOMIC DNA]</scope>
</reference>
<evidence type="ECO:0000259" key="5">
    <source>
        <dbReference type="Pfam" id="PF14432"/>
    </source>
</evidence>
<feature type="repeat" description="PPR" evidence="4">
    <location>
        <begin position="470"/>
        <end position="504"/>
    </location>
</feature>
<evidence type="ECO:0000256" key="1">
    <source>
        <dbReference type="ARBA" id="ARBA00006643"/>
    </source>
</evidence>
<dbReference type="FunFam" id="1.25.40.10:FF:000381">
    <property type="entry name" value="Pentatricopeptide repeat-containing protein"/>
    <property type="match status" value="2"/>
</dbReference>
<dbReference type="InterPro" id="IPR046960">
    <property type="entry name" value="PPR_At4g14850-like_plant"/>
</dbReference>
<keyword evidence="2" id="KW-0677">Repeat</keyword>
<dbReference type="PANTHER" id="PTHR47926:SF390">
    <property type="entry name" value="TETRATRICOPEPTIDE REPEAT-LIKE SUPERFAMILY PROTEIN"/>
    <property type="match status" value="1"/>
</dbReference>
<evidence type="ECO:0000256" key="3">
    <source>
        <dbReference type="ARBA" id="ARBA00061659"/>
    </source>
</evidence>
<dbReference type="PROSITE" id="PS51375">
    <property type="entry name" value="PPR"/>
    <property type="match status" value="7"/>
</dbReference>
<comment type="caution">
    <text evidence="6">The sequence shown here is derived from an EMBL/GenBank/DDBJ whole genome shotgun (WGS) entry which is preliminary data.</text>
</comment>
<feature type="repeat" description="PPR" evidence="4">
    <location>
        <begin position="256"/>
        <end position="290"/>
    </location>
</feature>
<proteinExistence type="inferred from homology"/>
<feature type="repeat" description="PPR" evidence="4">
    <location>
        <begin position="571"/>
        <end position="607"/>
    </location>
</feature>
<feature type="repeat" description="PPR" evidence="4">
    <location>
        <begin position="147"/>
        <end position="181"/>
    </location>
</feature>
<dbReference type="InterPro" id="IPR011990">
    <property type="entry name" value="TPR-like_helical_dom_sf"/>
</dbReference>
<dbReference type="FunFam" id="1.25.40.10:FF:000196">
    <property type="entry name" value="Pentatricopeptide repeat-containing protein At4g14850"/>
    <property type="match status" value="1"/>
</dbReference>
<dbReference type="Proteomes" id="UP001632038">
    <property type="component" value="Unassembled WGS sequence"/>
</dbReference>
<evidence type="ECO:0000313" key="7">
    <source>
        <dbReference type="Proteomes" id="UP001632038"/>
    </source>
</evidence>
<dbReference type="FunFam" id="1.25.40.10:FF:000425">
    <property type="entry name" value="Pentatricopeptide repeat-containing protein At3g26540"/>
    <property type="match status" value="1"/>
</dbReference>
<dbReference type="InterPro" id="IPR032867">
    <property type="entry name" value="DYW_dom"/>
</dbReference>
<comment type="similarity">
    <text evidence="3">Belongs to the PPR family. PCMP-E subfamily.</text>
</comment>
<dbReference type="AlphaFoldDB" id="A0ABD3CF92"/>
<dbReference type="GO" id="GO:0009451">
    <property type="term" value="P:RNA modification"/>
    <property type="evidence" value="ECO:0007669"/>
    <property type="project" value="UniProtKB-ARBA"/>
</dbReference>
<dbReference type="FunFam" id="1.25.40.10:FF:000090">
    <property type="entry name" value="Pentatricopeptide repeat-containing protein, chloroplastic"/>
    <property type="match status" value="1"/>
</dbReference>
<evidence type="ECO:0000256" key="2">
    <source>
        <dbReference type="ARBA" id="ARBA00022737"/>
    </source>
</evidence>
<evidence type="ECO:0000313" key="6">
    <source>
        <dbReference type="EMBL" id="KAL3628553.1"/>
    </source>
</evidence>
<comment type="similarity">
    <text evidence="1">Belongs to the PPR family. PCMP-H subfamily.</text>
</comment>
<feature type="repeat" description="PPR" evidence="4">
    <location>
        <begin position="116"/>
        <end position="146"/>
    </location>
</feature>
<dbReference type="Pfam" id="PF20431">
    <property type="entry name" value="E_motif"/>
    <property type="match status" value="1"/>
</dbReference>
<dbReference type="Pfam" id="PF14432">
    <property type="entry name" value="DYW_deaminase"/>
    <property type="match status" value="1"/>
</dbReference>
<dbReference type="InterPro" id="IPR002885">
    <property type="entry name" value="PPR_rpt"/>
</dbReference>
<dbReference type="PANTHER" id="PTHR47926">
    <property type="entry name" value="PENTATRICOPEPTIDE REPEAT-CONTAINING PROTEIN"/>
    <property type="match status" value="1"/>
</dbReference>
<feature type="repeat" description="PPR" evidence="4">
    <location>
        <begin position="776"/>
        <end position="810"/>
    </location>
</feature>
<gene>
    <name evidence="6" type="ORF">CASFOL_027599</name>
</gene>
<dbReference type="Pfam" id="PF01535">
    <property type="entry name" value="PPR"/>
    <property type="match status" value="8"/>
</dbReference>
<dbReference type="NCBIfam" id="TIGR00756">
    <property type="entry name" value="PPR"/>
    <property type="match status" value="5"/>
</dbReference>
<dbReference type="InterPro" id="IPR046848">
    <property type="entry name" value="E_motif"/>
</dbReference>
<accession>A0ABD3CF92</accession>
<dbReference type="Pfam" id="PF13041">
    <property type="entry name" value="PPR_2"/>
    <property type="match status" value="3"/>
</dbReference>
<feature type="domain" description="DYW" evidence="5">
    <location>
        <begin position="993"/>
        <end position="1084"/>
    </location>
</feature>
<organism evidence="6 7">
    <name type="scientific">Castilleja foliolosa</name>
    <dbReference type="NCBI Taxonomy" id="1961234"/>
    <lineage>
        <taxon>Eukaryota</taxon>
        <taxon>Viridiplantae</taxon>
        <taxon>Streptophyta</taxon>
        <taxon>Embryophyta</taxon>
        <taxon>Tracheophyta</taxon>
        <taxon>Spermatophyta</taxon>
        <taxon>Magnoliopsida</taxon>
        <taxon>eudicotyledons</taxon>
        <taxon>Gunneridae</taxon>
        <taxon>Pentapetalae</taxon>
        <taxon>asterids</taxon>
        <taxon>lamiids</taxon>
        <taxon>Lamiales</taxon>
        <taxon>Orobanchaceae</taxon>
        <taxon>Pedicularideae</taxon>
        <taxon>Castillejinae</taxon>
        <taxon>Castilleja</taxon>
    </lineage>
</organism>
<dbReference type="EMBL" id="JAVIJP010000036">
    <property type="protein sequence ID" value="KAL3628553.1"/>
    <property type="molecule type" value="Genomic_DNA"/>
</dbReference>
<evidence type="ECO:0000256" key="4">
    <source>
        <dbReference type="PROSITE-ProRule" id="PRU00708"/>
    </source>
</evidence>
<name>A0ABD3CF92_9LAMI</name>
<feature type="repeat" description="PPR" evidence="4">
    <location>
        <begin position="675"/>
        <end position="709"/>
    </location>
</feature>
<keyword evidence="7" id="KW-1185">Reference proteome</keyword>